<dbReference type="RefSeq" id="WP_097151181.1">
    <property type="nucleotide sequence ID" value="NZ_OBQC01000022.1"/>
</dbReference>
<keyword evidence="2" id="KW-1185">Reference proteome</keyword>
<organism evidence="1 2">
    <name type="scientific">Ureibacillus acetophenoni</name>
    <dbReference type="NCBI Taxonomy" id="614649"/>
    <lineage>
        <taxon>Bacteria</taxon>
        <taxon>Bacillati</taxon>
        <taxon>Bacillota</taxon>
        <taxon>Bacilli</taxon>
        <taxon>Bacillales</taxon>
        <taxon>Caryophanaceae</taxon>
        <taxon>Ureibacillus</taxon>
    </lineage>
</organism>
<accession>A0A285UVA0</accession>
<name>A0A285UVA0_9BACL</name>
<dbReference type="EMBL" id="OBQC01000022">
    <property type="protein sequence ID" value="SOC44646.1"/>
    <property type="molecule type" value="Genomic_DNA"/>
</dbReference>
<gene>
    <name evidence="1" type="ORF">SAMN05877842_12231</name>
</gene>
<dbReference type="AlphaFoldDB" id="A0A285UVA0"/>
<protein>
    <submittedName>
        <fullName evidence="1">Uncharacterized protein</fullName>
    </submittedName>
</protein>
<evidence type="ECO:0000313" key="1">
    <source>
        <dbReference type="EMBL" id="SOC44646.1"/>
    </source>
</evidence>
<sequence length="153" mass="16996">MARRYTSSTVSDAVLNIRDLETIKNLRYAQFEMHTMVESGNDGGRIIHYLNLIPEIAAIFKITLGVADVAAHLGGLAAEAADDQKERLLNDLWAGYESFKAIQEGWSSNIALLKVQVPMANITDGHTGKKTAYVRGRAFTTYRLNKDGSEFKF</sequence>
<reference evidence="2" key="1">
    <citation type="submission" date="2017-08" db="EMBL/GenBank/DDBJ databases">
        <authorList>
            <person name="Varghese N."/>
            <person name="Submissions S."/>
        </authorList>
    </citation>
    <scope>NUCLEOTIDE SEQUENCE [LARGE SCALE GENOMIC DNA]</scope>
    <source>
        <strain evidence="2">JC23</strain>
    </source>
</reference>
<proteinExistence type="predicted"/>
<dbReference type="Proteomes" id="UP000219252">
    <property type="component" value="Unassembled WGS sequence"/>
</dbReference>
<evidence type="ECO:0000313" key="2">
    <source>
        <dbReference type="Proteomes" id="UP000219252"/>
    </source>
</evidence>